<dbReference type="GO" id="GO:0000155">
    <property type="term" value="F:phosphorelay sensor kinase activity"/>
    <property type="evidence" value="ECO:0007669"/>
    <property type="project" value="InterPro"/>
</dbReference>
<evidence type="ECO:0000256" key="2">
    <source>
        <dbReference type="ARBA" id="ARBA00004651"/>
    </source>
</evidence>
<dbReference type="STRING" id="1503961.SAMN05421736_11349"/>
<dbReference type="Gene3D" id="3.30.565.10">
    <property type="entry name" value="Histidine kinase-like ATPase, C-terminal domain"/>
    <property type="match status" value="1"/>
</dbReference>
<evidence type="ECO:0000256" key="10">
    <source>
        <dbReference type="SAM" id="Phobius"/>
    </source>
</evidence>
<evidence type="ECO:0000256" key="8">
    <source>
        <dbReference type="ARBA" id="ARBA00023012"/>
    </source>
</evidence>
<evidence type="ECO:0000259" key="11">
    <source>
        <dbReference type="PROSITE" id="PS50885"/>
    </source>
</evidence>
<evidence type="ECO:0000313" key="12">
    <source>
        <dbReference type="EMBL" id="SDZ45317.1"/>
    </source>
</evidence>
<evidence type="ECO:0000256" key="5">
    <source>
        <dbReference type="ARBA" id="ARBA00022553"/>
    </source>
</evidence>
<evidence type="ECO:0000256" key="4">
    <source>
        <dbReference type="ARBA" id="ARBA00022475"/>
    </source>
</evidence>
<dbReference type="InterPro" id="IPR050640">
    <property type="entry name" value="Bact_2-comp_sensor_kinase"/>
</dbReference>
<keyword evidence="9 10" id="KW-0472">Membrane</keyword>
<feature type="transmembrane region" description="Helical" evidence="10">
    <location>
        <begin position="12"/>
        <end position="34"/>
    </location>
</feature>
<evidence type="ECO:0000313" key="13">
    <source>
        <dbReference type="Proteomes" id="UP000198935"/>
    </source>
</evidence>
<dbReference type="Pfam" id="PF00672">
    <property type="entry name" value="HAMP"/>
    <property type="match status" value="1"/>
</dbReference>
<evidence type="ECO:0000256" key="1">
    <source>
        <dbReference type="ARBA" id="ARBA00000085"/>
    </source>
</evidence>
<protein>
    <recommendedName>
        <fullName evidence="3">histidine kinase</fullName>
        <ecNumber evidence="3">2.7.13.3</ecNumber>
    </recommendedName>
</protein>
<dbReference type="Gene3D" id="6.10.340.10">
    <property type="match status" value="1"/>
</dbReference>
<dbReference type="PANTHER" id="PTHR34220:SF7">
    <property type="entry name" value="SENSOR HISTIDINE KINASE YPDA"/>
    <property type="match status" value="1"/>
</dbReference>
<evidence type="ECO:0000256" key="6">
    <source>
        <dbReference type="ARBA" id="ARBA00022679"/>
    </source>
</evidence>
<dbReference type="Proteomes" id="UP000198935">
    <property type="component" value="Unassembled WGS sequence"/>
</dbReference>
<sequence length="586" mass="66749">MKKLMKRLKYHGLFIKLFLLTFVIIISVSVVITMTTLRLSERLFIDTFSITNAKVLDQIKDNFETYNYAIIKSTNHFQQNGTMRTMLSGEYANVDLMNAYYHLNTQMDLVKSNFDRYHTGILVTGVNGITFASDRSYWPLSDEEWLKHDITQNTLAEPKKLHYQMYETANDEPIIVASRALMERISSDIYGTVYYAVKEADFRQFYLNFTSPGNDVYVVDRHGRVVSSNQPEYIGQINTAFLDAAAETEASARGYANMELMEKEYTVLAEYLPFFDMYLVNTINRDVVSAAVIDKKSIALFSIGTVILAMMIVFFITRKLTNSLSSLVKQIGNVAKHDFDQYVAVTGAYETQQIGIAFNTMLDELHEYVEQVMLSQKKQRNAELAALQQQINPHFLYNTLTSIKFMVQQGSKNDAAETINSLISLLQNTIGNGNEIVTVEQELENVKNYVLINQKRYGDRIKVNYFVAPDCIPYQVPKLILQPFVENAFFHAFNQKAGGSIYIMVWREGEQLICEVVDNGDGIAEANGAKVAIFPKTKRKSQHFSGIGIRNVHERIQLIYGEMYGVEITSNNGEGTKVRITLPLNR</sequence>
<dbReference type="EMBL" id="FNPI01000013">
    <property type="protein sequence ID" value="SDZ45317.1"/>
    <property type="molecule type" value="Genomic_DNA"/>
</dbReference>
<keyword evidence="7 12" id="KW-0418">Kinase</keyword>
<dbReference type="InterPro" id="IPR003594">
    <property type="entry name" value="HATPase_dom"/>
</dbReference>
<dbReference type="InterPro" id="IPR003660">
    <property type="entry name" value="HAMP_dom"/>
</dbReference>
<keyword evidence="4" id="KW-1003">Cell membrane</keyword>
<dbReference type="PROSITE" id="PS50885">
    <property type="entry name" value="HAMP"/>
    <property type="match status" value="1"/>
</dbReference>
<keyword evidence="8" id="KW-0902">Two-component regulatory system</keyword>
<gene>
    <name evidence="12" type="ORF">SAMN05421736_11349</name>
</gene>
<dbReference type="InterPro" id="IPR036890">
    <property type="entry name" value="HATPase_C_sf"/>
</dbReference>
<dbReference type="Pfam" id="PF06580">
    <property type="entry name" value="His_kinase"/>
    <property type="match status" value="1"/>
</dbReference>
<dbReference type="EC" id="2.7.13.3" evidence="3"/>
<organism evidence="12 13">
    <name type="scientific">Evansella caseinilytica</name>
    <dbReference type="NCBI Taxonomy" id="1503961"/>
    <lineage>
        <taxon>Bacteria</taxon>
        <taxon>Bacillati</taxon>
        <taxon>Bacillota</taxon>
        <taxon>Bacilli</taxon>
        <taxon>Bacillales</taxon>
        <taxon>Bacillaceae</taxon>
        <taxon>Evansella</taxon>
    </lineage>
</organism>
<proteinExistence type="predicted"/>
<dbReference type="GO" id="GO:0005886">
    <property type="term" value="C:plasma membrane"/>
    <property type="evidence" value="ECO:0007669"/>
    <property type="project" value="UniProtKB-SubCell"/>
</dbReference>
<comment type="subcellular location">
    <subcellularLocation>
        <location evidence="2">Cell membrane</location>
        <topology evidence="2">Multi-pass membrane protein</topology>
    </subcellularLocation>
</comment>
<dbReference type="InterPro" id="IPR004358">
    <property type="entry name" value="Sig_transdc_His_kin-like_C"/>
</dbReference>
<dbReference type="OrthoDB" id="9776552at2"/>
<feature type="domain" description="HAMP" evidence="11">
    <location>
        <begin position="318"/>
        <end position="370"/>
    </location>
</feature>
<evidence type="ECO:0000256" key="7">
    <source>
        <dbReference type="ARBA" id="ARBA00022777"/>
    </source>
</evidence>
<dbReference type="PRINTS" id="PR00344">
    <property type="entry name" value="BCTRLSENSOR"/>
</dbReference>
<keyword evidence="10" id="KW-1133">Transmembrane helix</keyword>
<evidence type="ECO:0000256" key="3">
    <source>
        <dbReference type="ARBA" id="ARBA00012438"/>
    </source>
</evidence>
<accession>A0A1H3T5X3</accession>
<dbReference type="PANTHER" id="PTHR34220">
    <property type="entry name" value="SENSOR HISTIDINE KINASE YPDA"/>
    <property type="match status" value="1"/>
</dbReference>
<evidence type="ECO:0000256" key="9">
    <source>
        <dbReference type="ARBA" id="ARBA00023136"/>
    </source>
</evidence>
<dbReference type="InterPro" id="IPR010559">
    <property type="entry name" value="Sig_transdc_His_kin_internal"/>
</dbReference>
<keyword evidence="13" id="KW-1185">Reference proteome</keyword>
<reference evidence="13" key="1">
    <citation type="submission" date="2016-10" db="EMBL/GenBank/DDBJ databases">
        <authorList>
            <person name="Varghese N."/>
            <person name="Submissions S."/>
        </authorList>
    </citation>
    <scope>NUCLEOTIDE SEQUENCE [LARGE SCALE GENOMIC DNA]</scope>
    <source>
        <strain evidence="13">SP</strain>
    </source>
</reference>
<comment type="catalytic activity">
    <reaction evidence="1">
        <text>ATP + protein L-histidine = ADP + protein N-phospho-L-histidine.</text>
        <dbReference type="EC" id="2.7.13.3"/>
    </reaction>
</comment>
<name>A0A1H3T5X3_9BACI</name>
<dbReference type="Pfam" id="PF02518">
    <property type="entry name" value="HATPase_c"/>
    <property type="match status" value="1"/>
</dbReference>
<dbReference type="AlphaFoldDB" id="A0A1H3T5X3"/>
<dbReference type="SUPFAM" id="SSF55874">
    <property type="entry name" value="ATPase domain of HSP90 chaperone/DNA topoisomerase II/histidine kinase"/>
    <property type="match status" value="1"/>
</dbReference>
<dbReference type="SMART" id="SM00304">
    <property type="entry name" value="HAMP"/>
    <property type="match status" value="1"/>
</dbReference>
<keyword evidence="5" id="KW-0597">Phosphoprotein</keyword>
<dbReference type="CDD" id="cd06225">
    <property type="entry name" value="HAMP"/>
    <property type="match status" value="1"/>
</dbReference>
<keyword evidence="6" id="KW-0808">Transferase</keyword>
<feature type="transmembrane region" description="Helical" evidence="10">
    <location>
        <begin position="298"/>
        <end position="317"/>
    </location>
</feature>
<keyword evidence="10" id="KW-0812">Transmembrane</keyword>